<accession>A0A1H0N5H3</accession>
<proteinExistence type="predicted"/>
<organism evidence="3 4">
    <name type="scientific">Nakamurella panacisegetis</name>
    <dbReference type="NCBI Taxonomy" id="1090615"/>
    <lineage>
        <taxon>Bacteria</taxon>
        <taxon>Bacillati</taxon>
        <taxon>Actinomycetota</taxon>
        <taxon>Actinomycetes</taxon>
        <taxon>Nakamurellales</taxon>
        <taxon>Nakamurellaceae</taxon>
        <taxon>Nakamurella</taxon>
    </lineage>
</organism>
<dbReference type="SUPFAM" id="SSF53335">
    <property type="entry name" value="S-adenosyl-L-methionine-dependent methyltransferases"/>
    <property type="match status" value="1"/>
</dbReference>
<evidence type="ECO:0000256" key="1">
    <source>
        <dbReference type="ARBA" id="ARBA00023115"/>
    </source>
</evidence>
<dbReference type="PANTHER" id="PTHR43317">
    <property type="entry name" value="THERMOSPERMINE SYNTHASE ACAULIS5"/>
    <property type="match status" value="1"/>
</dbReference>
<evidence type="ECO:0008006" key="5">
    <source>
        <dbReference type="Google" id="ProtNLM"/>
    </source>
</evidence>
<name>A0A1H0N5H3_9ACTN</name>
<evidence type="ECO:0000256" key="2">
    <source>
        <dbReference type="SAM" id="MobiDB-lite"/>
    </source>
</evidence>
<reference evidence="3 4" key="1">
    <citation type="submission" date="2016-10" db="EMBL/GenBank/DDBJ databases">
        <authorList>
            <person name="de Groot N.N."/>
        </authorList>
    </citation>
    <scope>NUCLEOTIDE SEQUENCE [LARGE SCALE GENOMIC DNA]</scope>
    <source>
        <strain evidence="4">P4-7,KCTC 19426,CECT 7604</strain>
    </source>
</reference>
<sequence length="280" mass="29108">MGVHSAGGPTVGSVNDGQVELLADDDRPGGWLLLLDRVRQSYVALDDPSYLEFPYVQALAEAVVAMPEGPLEAIHIGGGGATLPRWLAQVRPGSAQVVFEPHPELLRVVQSRLPVPPDSGIEFRPADGRRGLGAHPADSADVVVIDAFSGGRVPAELSTAEFFADVARVLRSTGLLLINTTAAAQSMYLRRIVAAVATQFAEIVVSGQTTGDVGNLVIVAGRAGHLPIELVLAEDGPLGPSLALSGPALGDFVGDVEPLTDASPMRSPIPPDATWRVGGD</sequence>
<feature type="region of interest" description="Disordered" evidence="2">
    <location>
        <begin position="260"/>
        <end position="280"/>
    </location>
</feature>
<keyword evidence="1" id="KW-0620">Polyamine biosynthesis</keyword>
<evidence type="ECO:0000313" key="4">
    <source>
        <dbReference type="Proteomes" id="UP000198741"/>
    </source>
</evidence>
<dbReference type="AlphaFoldDB" id="A0A1H0N5H3"/>
<evidence type="ECO:0000313" key="3">
    <source>
        <dbReference type="EMBL" id="SDO87745.1"/>
    </source>
</evidence>
<protein>
    <recommendedName>
        <fullName evidence="5">Spermidine synthase</fullName>
    </recommendedName>
</protein>
<keyword evidence="4" id="KW-1185">Reference proteome</keyword>
<gene>
    <name evidence="3" type="ORF">SAMN04515671_2205</name>
</gene>
<dbReference type="GO" id="GO:0006596">
    <property type="term" value="P:polyamine biosynthetic process"/>
    <property type="evidence" value="ECO:0007669"/>
    <property type="project" value="UniProtKB-KW"/>
</dbReference>
<dbReference type="Proteomes" id="UP000198741">
    <property type="component" value="Chromosome I"/>
</dbReference>
<dbReference type="NCBIfam" id="NF037959">
    <property type="entry name" value="MFS_SpdSyn"/>
    <property type="match status" value="1"/>
</dbReference>
<dbReference type="STRING" id="1090615.SAMN04515671_2205"/>
<dbReference type="PANTHER" id="PTHR43317:SF1">
    <property type="entry name" value="THERMOSPERMINE SYNTHASE ACAULIS5"/>
    <property type="match status" value="1"/>
</dbReference>
<dbReference type="Gene3D" id="3.40.50.150">
    <property type="entry name" value="Vaccinia Virus protein VP39"/>
    <property type="match status" value="1"/>
</dbReference>
<dbReference type="EMBL" id="LT629710">
    <property type="protein sequence ID" value="SDO87745.1"/>
    <property type="molecule type" value="Genomic_DNA"/>
</dbReference>
<dbReference type="InterPro" id="IPR029063">
    <property type="entry name" value="SAM-dependent_MTases_sf"/>
</dbReference>